<comment type="caution">
    <text evidence="1">The sequence shown here is derived from an EMBL/GenBank/DDBJ whole genome shotgun (WGS) entry which is preliminary data.</text>
</comment>
<reference evidence="1" key="1">
    <citation type="submission" date="2020-10" db="EMBL/GenBank/DDBJ databases">
        <authorList>
            <person name="Gilroy R."/>
        </authorList>
    </citation>
    <scope>NUCLEOTIDE SEQUENCE</scope>
    <source>
        <strain evidence="1">14700</strain>
    </source>
</reference>
<proteinExistence type="predicted"/>
<evidence type="ECO:0000313" key="2">
    <source>
        <dbReference type="Proteomes" id="UP000810292"/>
    </source>
</evidence>
<accession>A0A9D9ICT7</accession>
<dbReference type="Proteomes" id="UP000810292">
    <property type="component" value="Unassembled WGS sequence"/>
</dbReference>
<name>A0A9D9ICT7_9SPIO</name>
<dbReference type="EMBL" id="JADIMF010000151">
    <property type="protein sequence ID" value="MBO8469965.1"/>
    <property type="molecule type" value="Genomic_DNA"/>
</dbReference>
<protein>
    <submittedName>
        <fullName evidence="1">Uncharacterized protein</fullName>
    </submittedName>
</protein>
<sequence length="218" mass="24524">MLIASCSSLHIGGYSERDKEEALLYLGNDMISLIEEDDSIDPSVFISGLPPEYTVYSSYSPIYDDTAGEYAERLSEIISPLLPALYQLAETHLYEAVSVDRDASIAEAEGLTDKLQNLIARDAYNLLLEGIEARRDEIESAFVTSYETFSSIKAAYDNLSGVGFETDLPEPVSYTTDSLGFLVTEYFFTRMGEAERYFKSQLPEEADPIYRIFWEETL</sequence>
<evidence type="ECO:0000313" key="1">
    <source>
        <dbReference type="EMBL" id="MBO8469965.1"/>
    </source>
</evidence>
<dbReference type="AlphaFoldDB" id="A0A9D9ICT7"/>
<gene>
    <name evidence="1" type="ORF">IAA72_09305</name>
</gene>
<organism evidence="1 2">
    <name type="scientific">Candidatus Ornithospirochaeta stercoravium</name>
    <dbReference type="NCBI Taxonomy" id="2840897"/>
    <lineage>
        <taxon>Bacteria</taxon>
        <taxon>Pseudomonadati</taxon>
        <taxon>Spirochaetota</taxon>
        <taxon>Spirochaetia</taxon>
        <taxon>Spirochaetales</taxon>
        <taxon>Spirochaetaceae</taxon>
        <taxon>Spirochaetaceae incertae sedis</taxon>
        <taxon>Candidatus Ornithospirochaeta</taxon>
    </lineage>
</organism>
<reference evidence="1" key="2">
    <citation type="journal article" date="2021" name="PeerJ">
        <title>Extensive microbial diversity within the chicken gut microbiome revealed by metagenomics and culture.</title>
        <authorList>
            <person name="Gilroy R."/>
            <person name="Ravi A."/>
            <person name="Getino M."/>
            <person name="Pursley I."/>
            <person name="Horton D.L."/>
            <person name="Alikhan N.F."/>
            <person name="Baker D."/>
            <person name="Gharbi K."/>
            <person name="Hall N."/>
            <person name="Watson M."/>
            <person name="Adriaenssens E.M."/>
            <person name="Foster-Nyarko E."/>
            <person name="Jarju S."/>
            <person name="Secka A."/>
            <person name="Antonio M."/>
            <person name="Oren A."/>
            <person name="Chaudhuri R.R."/>
            <person name="La Ragione R."/>
            <person name="Hildebrand F."/>
            <person name="Pallen M.J."/>
        </authorList>
    </citation>
    <scope>NUCLEOTIDE SEQUENCE</scope>
    <source>
        <strain evidence="1">14700</strain>
    </source>
</reference>